<dbReference type="GO" id="GO:0050043">
    <property type="term" value="F:lactate racemase activity"/>
    <property type="evidence" value="ECO:0007669"/>
    <property type="project" value="InterPro"/>
</dbReference>
<dbReference type="EMBL" id="MGKO01000013">
    <property type="protein sequence ID" value="OGN27293.1"/>
    <property type="molecule type" value="Genomic_DNA"/>
</dbReference>
<dbReference type="AlphaFoldDB" id="A0A1F8GPJ5"/>
<dbReference type="InterPro" id="IPR018657">
    <property type="entry name" value="LarA-like_N"/>
</dbReference>
<dbReference type="PANTHER" id="PTHR33171">
    <property type="entry name" value="LAR_N DOMAIN-CONTAINING PROTEIN"/>
    <property type="match status" value="1"/>
</dbReference>
<accession>A0A1F8GPJ5</accession>
<evidence type="ECO:0000313" key="2">
    <source>
        <dbReference type="EMBL" id="OGN27293.1"/>
    </source>
</evidence>
<comment type="caution">
    <text evidence="2">The sequence shown here is derived from an EMBL/GenBank/DDBJ whole genome shotgun (WGS) entry which is preliminary data.</text>
</comment>
<reference evidence="2 3" key="1">
    <citation type="journal article" date="2016" name="Nat. Commun.">
        <title>Thousands of microbial genomes shed light on interconnected biogeochemical processes in an aquifer system.</title>
        <authorList>
            <person name="Anantharaman K."/>
            <person name="Brown C.T."/>
            <person name="Hug L.A."/>
            <person name="Sharon I."/>
            <person name="Castelle C.J."/>
            <person name="Probst A.J."/>
            <person name="Thomas B.C."/>
            <person name="Singh A."/>
            <person name="Wilkins M.J."/>
            <person name="Karaoz U."/>
            <person name="Brodie E.L."/>
            <person name="Williams K.H."/>
            <person name="Hubbard S.S."/>
            <person name="Banfield J.F."/>
        </authorList>
    </citation>
    <scope>NUCLEOTIDE SEQUENCE [LARGE SCALE GENOMIC DNA]</scope>
</reference>
<dbReference type="PANTHER" id="PTHR33171:SF17">
    <property type="entry name" value="LARA-LIKE N-TERMINAL DOMAIN-CONTAINING PROTEIN"/>
    <property type="match status" value="1"/>
</dbReference>
<dbReference type="InterPro" id="IPR048068">
    <property type="entry name" value="LarA-like"/>
</dbReference>
<evidence type="ECO:0000259" key="1">
    <source>
        <dbReference type="Pfam" id="PF09861"/>
    </source>
</evidence>
<name>A0A1F8GPJ5_9BACT</name>
<dbReference type="Proteomes" id="UP000178444">
    <property type="component" value="Unassembled WGS sequence"/>
</dbReference>
<feature type="domain" description="LarA-like N-terminal" evidence="1">
    <location>
        <begin position="59"/>
        <end position="202"/>
    </location>
</feature>
<evidence type="ECO:0000313" key="3">
    <source>
        <dbReference type="Proteomes" id="UP000178444"/>
    </source>
</evidence>
<organism evidence="2 3">
    <name type="scientific">Candidatus Yanofskybacteria bacterium RIFCSPLOWO2_01_FULL_49_17</name>
    <dbReference type="NCBI Taxonomy" id="1802700"/>
    <lineage>
        <taxon>Bacteria</taxon>
        <taxon>Candidatus Yanofskyibacteriota</taxon>
    </lineage>
</organism>
<dbReference type="Gene3D" id="3.40.50.11440">
    <property type="match status" value="1"/>
</dbReference>
<sequence>MQEIKLPWGAWYSEDPKLLIFPDFWNVEVIGPPYYASYNVENIDAHIHEFVSILSKKIAISEIKNGIGIGIDDLTRPTPAAEIITKIIKALKDINIPPEKLHLYIATGSHRIFQKQDYLKKIGKLAYQECTIHHHSPYCNVSYLGETSLKTPIYVNSSFVQMDFKLVIGTVLPHSSVGFSGGIKLVVPGLAGIETIKSLHRSSPDRKGKFADIEDNPLRADINEAGKYIGVDFFIQIVCNPDRSIANIFSGEDILTYSKAIQYLKEKATFFIKKSYDIVICNAYPLDSEFVQSGKALDVIRVTKNEIVKNKGTIILSTAASEGQGFHGLRSPDMIEPFSGDWTESYENRELVFFGENISPLMLPEETRVRTKVFNQWNELLSFLEKKYDHPEICIIPYASIQIPIYQKED</sequence>
<protein>
    <recommendedName>
        <fullName evidence="1">LarA-like N-terminal domain-containing protein</fullName>
    </recommendedName>
</protein>
<dbReference type="Pfam" id="PF09861">
    <property type="entry name" value="Lar_N"/>
    <property type="match status" value="1"/>
</dbReference>
<gene>
    <name evidence="2" type="ORF">A2941_00340</name>
</gene>
<proteinExistence type="predicted"/>